<dbReference type="EMBL" id="KB932202">
    <property type="protein sequence ID" value="KCV71709.1"/>
    <property type="molecule type" value="Genomic_DNA"/>
</dbReference>
<dbReference type="GO" id="GO:0016020">
    <property type="term" value="C:membrane"/>
    <property type="evidence" value="ECO:0007669"/>
    <property type="project" value="TreeGrafter"/>
</dbReference>
<dbReference type="Gene3D" id="2.170.150.10">
    <property type="entry name" value="Metal Binding Protein, Guanine Nucleotide Exchange Factor, Chain A"/>
    <property type="match status" value="1"/>
</dbReference>
<sequence length="176" mass="19161">MSSPPTDNKAVTADETLSPEEYSKLLERANAALANQLSAAKTSVPAPPVGPCIDADLYVDGAPNPTALKCQYCNSSMLDAKAGTVRKTKIDLPAPEMLDAQGKSKLNPEDFPPEELELFLEVDSIFTFLNMGFAHAVQGRKYMCCADCNFGPVGFLNTTTNRCWLARDRVTVRQKK</sequence>
<organism evidence="4">
    <name type="scientific">Fonticula alba</name>
    <name type="common">Slime mold</name>
    <dbReference type="NCBI Taxonomy" id="691883"/>
    <lineage>
        <taxon>Eukaryota</taxon>
        <taxon>Rotosphaerida</taxon>
        <taxon>Fonticulaceae</taxon>
        <taxon>Fonticula</taxon>
    </lineage>
</organism>
<dbReference type="GO" id="GO:0005085">
    <property type="term" value="F:guanyl-nucleotide exchange factor activity"/>
    <property type="evidence" value="ECO:0007669"/>
    <property type="project" value="UniProtKB-KW"/>
</dbReference>
<evidence type="ECO:0000313" key="4">
    <source>
        <dbReference type="EMBL" id="KCV71709.1"/>
    </source>
</evidence>
<evidence type="ECO:0000313" key="5">
    <source>
        <dbReference type="Proteomes" id="UP000030693"/>
    </source>
</evidence>
<accession>A0A058ZBD2</accession>
<dbReference type="GeneID" id="20525857"/>
<keyword evidence="5" id="KW-1185">Reference proteome</keyword>
<dbReference type="Pfam" id="PF04421">
    <property type="entry name" value="Mss4"/>
    <property type="match status" value="1"/>
</dbReference>
<dbReference type="GO" id="GO:0005829">
    <property type="term" value="C:cytosol"/>
    <property type="evidence" value="ECO:0007669"/>
    <property type="project" value="TreeGrafter"/>
</dbReference>
<evidence type="ECO:0000256" key="1">
    <source>
        <dbReference type="ARBA" id="ARBA00022448"/>
    </source>
</evidence>
<dbReference type="InterPro" id="IPR007515">
    <property type="entry name" value="Mss4"/>
</dbReference>
<keyword evidence="1" id="KW-0813">Transport</keyword>
<dbReference type="GO" id="GO:0006892">
    <property type="term" value="P:post-Golgi vesicle-mediated transport"/>
    <property type="evidence" value="ECO:0007669"/>
    <property type="project" value="TreeGrafter"/>
</dbReference>
<dbReference type="InterPro" id="IPR011057">
    <property type="entry name" value="Mss4-like_sf"/>
</dbReference>
<gene>
    <name evidence="4" type="ORF">H696_01132</name>
</gene>
<dbReference type="eggNOG" id="KOG4113">
    <property type="taxonomic scope" value="Eukaryota"/>
</dbReference>
<protein>
    <submittedName>
        <fullName evidence="4">Uncharacterized protein</fullName>
    </submittedName>
</protein>
<keyword evidence="2" id="KW-0344">Guanine-nucleotide releasing factor</keyword>
<dbReference type="GO" id="GO:0008270">
    <property type="term" value="F:zinc ion binding"/>
    <property type="evidence" value="ECO:0007669"/>
    <property type="project" value="TreeGrafter"/>
</dbReference>
<dbReference type="GO" id="GO:0015031">
    <property type="term" value="P:protein transport"/>
    <property type="evidence" value="ECO:0007669"/>
    <property type="project" value="UniProtKB-KW"/>
</dbReference>
<dbReference type="InterPro" id="IPR011323">
    <property type="entry name" value="Mss4/transl-control_tumour"/>
</dbReference>
<evidence type="ECO:0000256" key="2">
    <source>
        <dbReference type="ARBA" id="ARBA00022658"/>
    </source>
</evidence>
<reference evidence="4" key="1">
    <citation type="submission" date="2013-04" db="EMBL/GenBank/DDBJ databases">
        <title>The Genome Sequence of Fonticula alba ATCC 38817.</title>
        <authorList>
            <consortium name="The Broad Institute Genomics Platform"/>
            <person name="Russ C."/>
            <person name="Cuomo C."/>
            <person name="Burger G."/>
            <person name="Gray M.W."/>
            <person name="Holland P.W.H."/>
            <person name="King N."/>
            <person name="Lang F.B.F."/>
            <person name="Roger A.J."/>
            <person name="Ruiz-Trillo I."/>
            <person name="Brown M."/>
            <person name="Walker B."/>
            <person name="Young S."/>
            <person name="Zeng Q."/>
            <person name="Gargeya S."/>
            <person name="Fitzgerald M."/>
            <person name="Haas B."/>
            <person name="Abouelleil A."/>
            <person name="Allen A.W."/>
            <person name="Alvarado L."/>
            <person name="Arachchi H.M."/>
            <person name="Berlin A.M."/>
            <person name="Chapman S.B."/>
            <person name="Gainer-Dewar J."/>
            <person name="Goldberg J."/>
            <person name="Griggs A."/>
            <person name="Gujja S."/>
            <person name="Hansen M."/>
            <person name="Howarth C."/>
            <person name="Imamovic A."/>
            <person name="Ireland A."/>
            <person name="Larimer J."/>
            <person name="McCowan C."/>
            <person name="Murphy C."/>
            <person name="Pearson M."/>
            <person name="Poon T.W."/>
            <person name="Priest M."/>
            <person name="Roberts A."/>
            <person name="Saif S."/>
            <person name="Shea T."/>
            <person name="Sisk P."/>
            <person name="Sykes S."/>
            <person name="Wortman J."/>
            <person name="Nusbaum C."/>
            <person name="Birren B."/>
        </authorList>
    </citation>
    <scope>NUCLEOTIDE SEQUENCE [LARGE SCALE GENOMIC DNA]</scope>
    <source>
        <strain evidence="4">ATCC 38817</strain>
    </source>
</reference>
<dbReference type="SUPFAM" id="SSF51316">
    <property type="entry name" value="Mss4-like"/>
    <property type="match status" value="1"/>
</dbReference>
<dbReference type="OrthoDB" id="30840at2759"/>
<dbReference type="PROSITE" id="PS51796">
    <property type="entry name" value="MSS4"/>
    <property type="match status" value="1"/>
</dbReference>
<dbReference type="RefSeq" id="XP_009493287.1">
    <property type="nucleotide sequence ID" value="XM_009495012.1"/>
</dbReference>
<dbReference type="Proteomes" id="UP000030693">
    <property type="component" value="Unassembled WGS sequence"/>
</dbReference>
<keyword evidence="3" id="KW-0653">Protein transport</keyword>
<name>A0A058ZBD2_FONAL</name>
<dbReference type="AlphaFoldDB" id="A0A058ZBD2"/>
<proteinExistence type="predicted"/>
<dbReference type="PANTHER" id="PTHR13276:SF0">
    <property type="entry name" value="GUANINE NUCLEOTIDE EXCHANGE FACTOR MSS4"/>
    <property type="match status" value="1"/>
</dbReference>
<dbReference type="GO" id="GO:0007264">
    <property type="term" value="P:small GTPase-mediated signal transduction"/>
    <property type="evidence" value="ECO:0007669"/>
    <property type="project" value="InterPro"/>
</dbReference>
<dbReference type="PANTHER" id="PTHR13276">
    <property type="entry name" value="GUANINE NUCLEOTIDE EXCHANGE FACTOR MSS4"/>
    <property type="match status" value="1"/>
</dbReference>
<dbReference type="STRING" id="691883.A0A058ZBD2"/>
<evidence type="ECO:0000256" key="3">
    <source>
        <dbReference type="ARBA" id="ARBA00022927"/>
    </source>
</evidence>